<dbReference type="SUPFAM" id="SSF51905">
    <property type="entry name" value="FAD/NAD(P)-binding domain"/>
    <property type="match status" value="1"/>
</dbReference>
<comment type="cofactor">
    <cofactor evidence="1">
        <name>FAD</name>
        <dbReference type="ChEBI" id="CHEBI:57692"/>
    </cofactor>
</comment>
<sequence length="486" mass="55204">MDYDIIIVGAGISGINAAYRIQSQLPNYRYAVLEARNAIGGTWDLFKYPGIRSDSDLFTFGFSWNPWNQDNPIAEGASISKYMRDTAAQYGIDKHIHFQHRLLAADWSSADNVWKLAVDHEDEPKSYTARFVIFGTGYYNYHEPLAADVPGLSQFQGKIIHPQFWPEDLDYTDKKVVIIGSGATAVTLLPKMAEKAAKVTMLQRSPTYILALPNRQSSLLSWILPNTVNRKLQRLRWIITSRLFFLFCQTFPWMARLLLKLSVVRQLPKNIPHDPHFKPRYNPWDQRLCICPDGDFFKSLHTGHADVKTDTIRQVTANGIELNSGDFLDADIIVTATGLKLQIAGGTSITVDGEKQRVSDKYLWNGVMLQDLPNASFVIGYTNASWTLGADATALFVCRLLKWMQRHHKVAATPRLNPLLARQMQPRRLLNLNSTYVAAAEKDLPKAADRGPWQPRDNYLSDLTFAKYGRLDEGLEWVDGEWKKQQ</sequence>
<evidence type="ECO:0000256" key="5">
    <source>
        <dbReference type="ARBA" id="ARBA00023002"/>
    </source>
</evidence>
<gene>
    <name evidence="7" type="ORF">Aspvir_002425</name>
</gene>
<comment type="caution">
    <text evidence="7">The sequence shown here is derived from an EMBL/GenBank/DDBJ whole genome shotgun (WGS) entry which is preliminary data.</text>
</comment>
<dbReference type="PRINTS" id="PR00411">
    <property type="entry name" value="PNDRDTASEI"/>
</dbReference>
<keyword evidence="8" id="KW-1185">Reference proteome</keyword>
<organism evidence="7 8">
    <name type="scientific">Aspergillus viridinutans</name>
    <dbReference type="NCBI Taxonomy" id="75553"/>
    <lineage>
        <taxon>Eukaryota</taxon>
        <taxon>Fungi</taxon>
        <taxon>Dikarya</taxon>
        <taxon>Ascomycota</taxon>
        <taxon>Pezizomycotina</taxon>
        <taxon>Eurotiomycetes</taxon>
        <taxon>Eurotiomycetidae</taxon>
        <taxon>Eurotiales</taxon>
        <taxon>Aspergillaceae</taxon>
        <taxon>Aspergillus</taxon>
        <taxon>Aspergillus subgen. Fumigati</taxon>
    </lineage>
</organism>
<accession>A0A9P3C286</accession>
<evidence type="ECO:0000313" key="7">
    <source>
        <dbReference type="EMBL" id="GIK06773.1"/>
    </source>
</evidence>
<dbReference type="Proteomes" id="UP000710440">
    <property type="component" value="Unassembled WGS sequence"/>
</dbReference>
<dbReference type="PANTHER" id="PTHR43872:SF1">
    <property type="entry name" value="MONOOXYGENASE, PUTATIVE (AFU_ORTHOLOGUE AFUA_8G02570)-RELATED"/>
    <property type="match status" value="1"/>
</dbReference>
<dbReference type="GeneID" id="66930407"/>
<dbReference type="FunFam" id="3.50.50.60:FF:000228">
    <property type="entry name" value="FAD-containing monooxygenase EthA"/>
    <property type="match status" value="1"/>
</dbReference>
<proteinExistence type="predicted"/>
<dbReference type="InterPro" id="IPR051820">
    <property type="entry name" value="FAD-binding_MO"/>
</dbReference>
<dbReference type="InterPro" id="IPR020946">
    <property type="entry name" value="Flavin_mOase-like"/>
</dbReference>
<dbReference type="GO" id="GO:0004499">
    <property type="term" value="F:N,N-dimethylaniline monooxygenase activity"/>
    <property type="evidence" value="ECO:0007669"/>
    <property type="project" value="InterPro"/>
</dbReference>
<protein>
    <recommendedName>
        <fullName evidence="9">Flavin-binding monooxygenase</fullName>
    </recommendedName>
</protein>
<keyword evidence="5" id="KW-0560">Oxidoreductase</keyword>
<evidence type="ECO:0000256" key="3">
    <source>
        <dbReference type="ARBA" id="ARBA00022827"/>
    </source>
</evidence>
<evidence type="ECO:0008006" key="9">
    <source>
        <dbReference type="Google" id="ProtNLM"/>
    </source>
</evidence>
<keyword evidence="4" id="KW-0521">NADP</keyword>
<evidence type="ECO:0000256" key="1">
    <source>
        <dbReference type="ARBA" id="ARBA00001974"/>
    </source>
</evidence>
<dbReference type="GO" id="GO:0050661">
    <property type="term" value="F:NADP binding"/>
    <property type="evidence" value="ECO:0007669"/>
    <property type="project" value="InterPro"/>
</dbReference>
<keyword evidence="2" id="KW-0285">Flavoprotein</keyword>
<dbReference type="AlphaFoldDB" id="A0A9P3C286"/>
<dbReference type="Gene3D" id="3.50.50.60">
    <property type="entry name" value="FAD/NAD(P)-binding domain"/>
    <property type="match status" value="2"/>
</dbReference>
<keyword evidence="6" id="KW-0503">Monooxygenase</keyword>
<evidence type="ECO:0000256" key="6">
    <source>
        <dbReference type="ARBA" id="ARBA00023033"/>
    </source>
</evidence>
<reference evidence="7 8" key="1">
    <citation type="submission" date="2021-02" db="EMBL/GenBank/DDBJ databases">
        <title>Pan-genome distribution and transcriptional activeness of fungal secondary metabolism genes in Aspergillus section Fumigati.</title>
        <authorList>
            <person name="Takahashi H."/>
            <person name="Umemura M."/>
            <person name="Ninomiya A."/>
            <person name="Kusuya Y."/>
            <person name="Urayama S."/>
            <person name="Shimizu M."/>
            <person name="Watanabe A."/>
            <person name="Kamei K."/>
            <person name="Yaguchi T."/>
            <person name="Hagiwara D."/>
        </authorList>
    </citation>
    <scope>NUCLEOTIDE SEQUENCE [LARGE SCALE GENOMIC DNA]</scope>
    <source>
        <strain evidence="7 8">IFM 47045</strain>
    </source>
</reference>
<dbReference type="PANTHER" id="PTHR43872">
    <property type="entry name" value="MONOOXYGENASE, PUTATIVE (AFU_ORTHOLOGUE AFUA_8G02570)-RELATED"/>
    <property type="match status" value="1"/>
</dbReference>
<evidence type="ECO:0000256" key="4">
    <source>
        <dbReference type="ARBA" id="ARBA00022857"/>
    </source>
</evidence>
<dbReference type="GO" id="GO:0050660">
    <property type="term" value="F:flavin adenine dinucleotide binding"/>
    <property type="evidence" value="ECO:0007669"/>
    <property type="project" value="InterPro"/>
</dbReference>
<dbReference type="Pfam" id="PF00743">
    <property type="entry name" value="FMO-like"/>
    <property type="match status" value="1"/>
</dbReference>
<dbReference type="EMBL" id="BOPL01000011">
    <property type="protein sequence ID" value="GIK06773.1"/>
    <property type="molecule type" value="Genomic_DNA"/>
</dbReference>
<evidence type="ECO:0000256" key="2">
    <source>
        <dbReference type="ARBA" id="ARBA00022630"/>
    </source>
</evidence>
<name>A0A9P3C286_ASPVI</name>
<dbReference type="InterPro" id="IPR036188">
    <property type="entry name" value="FAD/NAD-bd_sf"/>
</dbReference>
<keyword evidence="3" id="KW-0274">FAD</keyword>
<evidence type="ECO:0000313" key="8">
    <source>
        <dbReference type="Proteomes" id="UP000710440"/>
    </source>
</evidence>
<dbReference type="RefSeq" id="XP_043129959.1">
    <property type="nucleotide sequence ID" value="XM_043274024.1"/>
</dbReference>
<dbReference type="OrthoDB" id="66881at2759"/>